<reference evidence="2 3" key="1">
    <citation type="submission" date="2024-09" db="EMBL/GenBank/DDBJ databases">
        <authorList>
            <person name="Sun Q."/>
            <person name="Mori K."/>
        </authorList>
    </citation>
    <scope>NUCLEOTIDE SEQUENCE [LARGE SCALE GENOMIC DNA]</scope>
    <source>
        <strain evidence="2 3">JCM 3331</strain>
    </source>
</reference>
<comment type="caution">
    <text evidence="2">The sequence shown here is derived from an EMBL/GenBank/DDBJ whole genome shotgun (WGS) entry which is preliminary data.</text>
</comment>
<evidence type="ECO:0000313" key="2">
    <source>
        <dbReference type="EMBL" id="MFB9571355.1"/>
    </source>
</evidence>
<evidence type="ECO:0000313" key="3">
    <source>
        <dbReference type="Proteomes" id="UP001589710"/>
    </source>
</evidence>
<feature type="compositionally biased region" description="Low complexity" evidence="1">
    <location>
        <begin position="30"/>
        <end position="41"/>
    </location>
</feature>
<accession>A0ABV5R0J2</accession>
<feature type="compositionally biased region" description="Basic and acidic residues" evidence="1">
    <location>
        <begin position="84"/>
        <end position="93"/>
    </location>
</feature>
<dbReference type="RefSeq" id="WP_345511019.1">
    <property type="nucleotide sequence ID" value="NZ_BAAAXD010000010.1"/>
</dbReference>
<dbReference type="Proteomes" id="UP001589710">
    <property type="component" value="Unassembled WGS sequence"/>
</dbReference>
<dbReference type="EMBL" id="JBHMCG010000007">
    <property type="protein sequence ID" value="MFB9571355.1"/>
    <property type="molecule type" value="Genomic_DNA"/>
</dbReference>
<organism evidence="2 3">
    <name type="scientific">Streptomyces yanii</name>
    <dbReference type="NCBI Taxonomy" id="78510"/>
    <lineage>
        <taxon>Bacteria</taxon>
        <taxon>Bacillati</taxon>
        <taxon>Actinomycetota</taxon>
        <taxon>Actinomycetes</taxon>
        <taxon>Kitasatosporales</taxon>
        <taxon>Streptomycetaceae</taxon>
        <taxon>Streptomyces</taxon>
    </lineage>
</organism>
<feature type="region of interest" description="Disordered" evidence="1">
    <location>
        <begin position="1"/>
        <end position="53"/>
    </location>
</feature>
<feature type="region of interest" description="Disordered" evidence="1">
    <location>
        <begin position="73"/>
        <end position="109"/>
    </location>
</feature>
<gene>
    <name evidence="2" type="ORF">ACFFTL_03085</name>
</gene>
<name>A0ABV5R0J2_9ACTN</name>
<sequence length="109" mass="11708">MLSLAGDELESVEQIQPGLIIPTGKRKGQAPASRASAAHSPSTRKGRPTPLGQAFAEHGRIAKTLHLLRVVDPVDGTPLQLRRPPREGLRPLRDPATVHLDEDDEGTGE</sequence>
<protein>
    <recommendedName>
        <fullName evidence="4">Transposase</fullName>
    </recommendedName>
</protein>
<proteinExistence type="predicted"/>
<keyword evidence="3" id="KW-1185">Reference proteome</keyword>
<evidence type="ECO:0008006" key="4">
    <source>
        <dbReference type="Google" id="ProtNLM"/>
    </source>
</evidence>
<evidence type="ECO:0000256" key="1">
    <source>
        <dbReference type="SAM" id="MobiDB-lite"/>
    </source>
</evidence>